<reference evidence="6" key="3">
    <citation type="submission" date="2025-08" db="UniProtKB">
        <authorList>
            <consortium name="Ensembl"/>
        </authorList>
    </citation>
    <scope>IDENTIFICATION</scope>
</reference>
<dbReference type="GeneTree" id="ENSGT00940000154102"/>
<evidence type="ECO:0000256" key="2">
    <source>
        <dbReference type="ARBA" id="ARBA00022490"/>
    </source>
</evidence>
<proteinExistence type="predicted"/>
<accession>A0A3P8Y332</accession>
<dbReference type="GO" id="GO:0034334">
    <property type="term" value="P:adherens junction maintenance"/>
    <property type="evidence" value="ECO:0007669"/>
    <property type="project" value="TreeGrafter"/>
</dbReference>
<dbReference type="PANTHER" id="PTHR16093:SF4">
    <property type="entry name" value="INNATE IMMUNITY ACTIVATOR PROTEIN"/>
    <property type="match status" value="1"/>
</dbReference>
<reference evidence="6" key="4">
    <citation type="submission" date="2025-09" db="UniProtKB">
        <authorList>
            <consortium name="Ensembl"/>
        </authorList>
    </citation>
    <scope>IDENTIFICATION</scope>
</reference>
<evidence type="ECO:0000256" key="3">
    <source>
        <dbReference type="ARBA" id="ARBA00023054"/>
    </source>
</evidence>
<dbReference type="Ensembl" id="ENSELUT00000001075.3">
    <property type="protein sequence ID" value="ENSELUP00000011078.2"/>
    <property type="gene ID" value="ENSELUG00000011485.3"/>
</dbReference>
<feature type="region of interest" description="Disordered" evidence="4">
    <location>
        <begin position="384"/>
        <end position="602"/>
    </location>
</feature>
<evidence type="ECO:0000259" key="5">
    <source>
        <dbReference type="Pfam" id="PF11819"/>
    </source>
</evidence>
<reference evidence="7" key="1">
    <citation type="journal article" date="2014" name="PLoS ONE">
        <title>The genome and linkage map of the northern pike (Esox lucius): conserved synteny revealed between the salmonid sister group and the Neoteleostei.</title>
        <authorList>
            <person name="Rondeau E.B."/>
            <person name="Minkley D.R."/>
            <person name="Leong J.S."/>
            <person name="Messmer A.M."/>
            <person name="Jantzen J.R."/>
            <person name="von Schalburg K.R."/>
            <person name="Lemon C."/>
            <person name="Bird N.H."/>
            <person name="Koop B.F."/>
        </authorList>
    </citation>
    <scope>NUCLEOTIDE SEQUENCE</scope>
</reference>
<evidence type="ECO:0000313" key="7">
    <source>
        <dbReference type="Proteomes" id="UP000265140"/>
    </source>
</evidence>
<dbReference type="InterPro" id="IPR021774">
    <property type="entry name" value="CUPID"/>
</dbReference>
<sequence>MMDSEDIHREEISDTDSGIMLNSGPDSPMSQGKDLNTHTRAMRLRHQALEERLELCMLELRKLCIREAELTGKLSSDFPLLPDEKPPRIRRRIGATFKLDDSLIHQDGEDSELHSLEADLALQLQIFEAARRLSVEEHLSKPQKKSRLQQCKREERKVKDLQEALFQHRIRKECSSPPTNNKNNSAKHQDQDLSDDSSLSDGLALDDDVEPLRPSGSSDPLLQSSPGSLSIQYSSEGSLQHISAQSQSLGSSCSVEQTQAQFSSVGSSCSMEQTQAQFSSVGSSCSVEQTQAQFSSVGSSCSVEQTQFSSVGSSCSVEYPERSPIQNSPWKESSLDQPYLKPKKPLSACSSRSSSPVGIPVFPADSRVLPSHFPSIKNLAVRHGQTHSCSAPSTPELHVRRQYSQSFRVSRSKPGSDPNESRGQAKLPRRKPEFMVRSPQYSPLSVYQSSSEDSSSEHSAPSYTGSPCRGRDRDQDREGPAPTEIPKLCPPPYGFHYGAQSPNGHVINGPNRPGGFYNNSQHQSSPSLRRRGPEEHPCSPLPPQGRDSPGENGLCTALPGAPQPRQRQEGQGPPPAFTRRVLKPPPPYTRLVRTPSLREYPNHPARVLPREMVSEELRSWHQRNHFQNQSQNQFQMSRPCSLERQGSFRIKSPASAHLPPYMQVRSHPNSQHRSAPQSEPVSPGDALKHAADEGLDGLGGSGRERDVSPLFQGPHQTVILQRAEDGTPVQWFVEEDSEIVSQV</sequence>
<keyword evidence="2" id="KW-0963">Cytoplasm</keyword>
<dbReference type="GO" id="GO:0005737">
    <property type="term" value="C:cytoplasm"/>
    <property type="evidence" value="ECO:0007669"/>
    <property type="project" value="UniProtKB-SubCell"/>
</dbReference>
<dbReference type="GO" id="GO:0031398">
    <property type="term" value="P:positive regulation of protein ubiquitination"/>
    <property type="evidence" value="ECO:0007669"/>
    <property type="project" value="TreeGrafter"/>
</dbReference>
<evidence type="ECO:0000256" key="1">
    <source>
        <dbReference type="ARBA" id="ARBA00004496"/>
    </source>
</evidence>
<keyword evidence="3" id="KW-0175">Coiled coil</keyword>
<keyword evidence="7" id="KW-1185">Reference proteome</keyword>
<dbReference type="AlphaFoldDB" id="A0A3P8Y332"/>
<dbReference type="PANTHER" id="PTHR16093">
    <property type="entry name" value="COILED-COIL DOMAIN-CONTAINING PROTEIN 120 FAMILY MEMBER"/>
    <property type="match status" value="1"/>
</dbReference>
<protein>
    <recommendedName>
        <fullName evidence="5">Cytohesin Ubiquitin Protein Inducing domain-containing protein</fullName>
    </recommendedName>
</protein>
<feature type="compositionally biased region" description="Basic and acidic residues" evidence="4">
    <location>
        <begin position="1"/>
        <end position="12"/>
    </location>
</feature>
<evidence type="ECO:0000313" key="6">
    <source>
        <dbReference type="Ensembl" id="ENSELUP00000011078.2"/>
    </source>
</evidence>
<dbReference type="Bgee" id="ENSELUG00000011485">
    <property type="expression patterns" value="Expressed in pharyngeal gill and 4 other cell types or tissues"/>
</dbReference>
<dbReference type="InterPro" id="IPR043447">
    <property type="entry name" value="CCDC120/INAVA"/>
</dbReference>
<evidence type="ECO:0000256" key="4">
    <source>
        <dbReference type="SAM" id="MobiDB-lite"/>
    </source>
</evidence>
<dbReference type="Proteomes" id="UP000265140">
    <property type="component" value="Chromosome 12"/>
</dbReference>
<dbReference type="OMA" id="YYQASEV"/>
<comment type="subcellular location">
    <subcellularLocation>
        <location evidence="1">Cytoplasm</location>
    </subcellularLocation>
</comment>
<organism evidence="6 7">
    <name type="scientific">Esox lucius</name>
    <name type="common">Northern pike</name>
    <dbReference type="NCBI Taxonomy" id="8010"/>
    <lineage>
        <taxon>Eukaryota</taxon>
        <taxon>Metazoa</taxon>
        <taxon>Chordata</taxon>
        <taxon>Craniata</taxon>
        <taxon>Vertebrata</taxon>
        <taxon>Euteleostomi</taxon>
        <taxon>Actinopterygii</taxon>
        <taxon>Neopterygii</taxon>
        <taxon>Teleostei</taxon>
        <taxon>Protacanthopterygii</taxon>
        <taxon>Esociformes</taxon>
        <taxon>Esocidae</taxon>
        <taxon>Esox</taxon>
    </lineage>
</organism>
<feature type="compositionally biased region" description="Polar residues" evidence="4">
    <location>
        <begin position="215"/>
        <end position="232"/>
    </location>
</feature>
<feature type="compositionally biased region" description="Basic and acidic residues" evidence="4">
    <location>
        <begin position="469"/>
        <end position="479"/>
    </location>
</feature>
<feature type="compositionally biased region" description="Polar residues" evidence="4">
    <location>
        <begin position="176"/>
        <end position="186"/>
    </location>
</feature>
<feature type="domain" description="Cytohesin Ubiquitin Protein Inducing" evidence="5">
    <location>
        <begin position="9"/>
        <end position="141"/>
    </location>
</feature>
<feature type="compositionally biased region" description="Polar residues" evidence="4">
    <location>
        <begin position="666"/>
        <end position="680"/>
    </location>
</feature>
<feature type="compositionally biased region" description="Low complexity" evidence="4">
    <location>
        <begin position="445"/>
        <end position="462"/>
    </location>
</feature>
<gene>
    <name evidence="6" type="primary">MTSS1</name>
</gene>
<dbReference type="InParanoid" id="A0A3P8Y332"/>
<feature type="compositionally biased region" description="Polar residues" evidence="4">
    <location>
        <begin position="517"/>
        <end position="527"/>
    </location>
</feature>
<dbReference type="Pfam" id="PF11819">
    <property type="entry name" value="CUPID"/>
    <property type="match status" value="1"/>
</dbReference>
<feature type="region of interest" description="Disordered" evidence="4">
    <location>
        <begin position="322"/>
        <end position="355"/>
    </location>
</feature>
<feature type="region of interest" description="Disordered" evidence="4">
    <location>
        <begin position="659"/>
        <end position="713"/>
    </location>
</feature>
<feature type="region of interest" description="Disordered" evidence="4">
    <location>
        <begin position="169"/>
        <end position="232"/>
    </location>
</feature>
<feature type="region of interest" description="Disordered" evidence="4">
    <location>
        <begin position="1"/>
        <end position="34"/>
    </location>
</feature>
<feature type="compositionally biased region" description="Polar residues" evidence="4">
    <location>
        <begin position="24"/>
        <end position="34"/>
    </location>
</feature>
<reference evidence="6" key="2">
    <citation type="submission" date="2020-02" db="EMBL/GenBank/DDBJ databases">
        <title>Esox lucius (northern pike) genome, fEsoLuc1, primary haplotype.</title>
        <authorList>
            <person name="Myers G."/>
            <person name="Karagic N."/>
            <person name="Meyer A."/>
            <person name="Pippel M."/>
            <person name="Reichard M."/>
            <person name="Winkler S."/>
            <person name="Tracey A."/>
            <person name="Sims Y."/>
            <person name="Howe K."/>
            <person name="Rhie A."/>
            <person name="Formenti G."/>
            <person name="Durbin R."/>
            <person name="Fedrigo O."/>
            <person name="Jarvis E.D."/>
        </authorList>
    </citation>
    <scope>NUCLEOTIDE SEQUENCE [LARGE SCALE GENOMIC DNA]</scope>
</reference>
<feature type="compositionally biased region" description="Low complexity" evidence="4">
    <location>
        <begin position="559"/>
        <end position="571"/>
    </location>
</feature>
<name>A0A3P8Y332_ESOLU</name>